<comment type="cofactor">
    <cofactor evidence="3">
        <name>Ni(2+)</name>
        <dbReference type="ChEBI" id="CHEBI:49786"/>
    </cofactor>
</comment>
<keyword evidence="14" id="KW-0418">Kinase</keyword>
<evidence type="ECO:0000259" key="25">
    <source>
        <dbReference type="Pfam" id="PF01937"/>
    </source>
</evidence>
<gene>
    <name evidence="26" type="ORF">T265_03218</name>
</gene>
<dbReference type="GO" id="GO:0005829">
    <property type="term" value="C:cytosol"/>
    <property type="evidence" value="ECO:0007669"/>
    <property type="project" value="TreeGrafter"/>
</dbReference>
<dbReference type="GO" id="GO:0005634">
    <property type="term" value="C:nucleus"/>
    <property type="evidence" value="ECO:0007669"/>
    <property type="project" value="TreeGrafter"/>
</dbReference>
<keyword evidence="9" id="KW-0963">Cytoplasm</keyword>
<dbReference type="OrthoDB" id="498611at2759"/>
<evidence type="ECO:0000256" key="8">
    <source>
        <dbReference type="ARBA" id="ARBA00019490"/>
    </source>
</evidence>
<evidence type="ECO:0000256" key="6">
    <source>
        <dbReference type="ARBA" id="ARBA00011388"/>
    </source>
</evidence>
<evidence type="ECO:0000256" key="10">
    <source>
        <dbReference type="ARBA" id="ARBA00022596"/>
    </source>
</evidence>
<dbReference type="Gene3D" id="3.30.420.40">
    <property type="match status" value="1"/>
</dbReference>
<dbReference type="EMBL" id="KL596662">
    <property type="protein sequence ID" value="KER30384.1"/>
    <property type="molecule type" value="Genomic_DNA"/>
</dbReference>
<dbReference type="KEGG" id="ovi:T265_03218"/>
<evidence type="ECO:0000313" key="26">
    <source>
        <dbReference type="EMBL" id="KER30384.1"/>
    </source>
</evidence>
<evidence type="ECO:0000256" key="14">
    <source>
        <dbReference type="ARBA" id="ARBA00022777"/>
    </source>
</evidence>
<dbReference type="GO" id="GO:0015937">
    <property type="term" value="P:coenzyme A biosynthetic process"/>
    <property type="evidence" value="ECO:0007669"/>
    <property type="project" value="UniProtKB-KW"/>
</dbReference>
<dbReference type="GO" id="GO:0005524">
    <property type="term" value="F:ATP binding"/>
    <property type="evidence" value="ECO:0007669"/>
    <property type="project" value="UniProtKB-KW"/>
</dbReference>
<dbReference type="InterPro" id="IPR004567">
    <property type="entry name" value="Type_II_PanK"/>
</dbReference>
<protein>
    <recommendedName>
        <fullName evidence="8">4'-phosphopantetheine phosphatase</fullName>
        <ecNumber evidence="7">2.7.1.33</ecNumber>
    </recommendedName>
    <alternativeName>
        <fullName evidence="21">Inactive pantothenic acid kinase 4</fullName>
    </alternativeName>
</protein>
<evidence type="ECO:0000256" key="18">
    <source>
        <dbReference type="ARBA" id="ARBA00023074"/>
    </source>
</evidence>
<evidence type="ECO:0000256" key="17">
    <source>
        <dbReference type="ARBA" id="ARBA00022993"/>
    </source>
</evidence>
<name>A0A075AHS3_OPIVI</name>
<dbReference type="Pfam" id="PF03630">
    <property type="entry name" value="Fumble"/>
    <property type="match status" value="1"/>
</dbReference>
<comment type="subunit">
    <text evidence="6">Homodimer. Interacts with PKM.</text>
</comment>
<keyword evidence="19" id="KW-0464">Manganese</keyword>
<dbReference type="SUPFAM" id="SSF111321">
    <property type="entry name" value="AF1104-like"/>
    <property type="match status" value="1"/>
</dbReference>
<organism evidence="26 27">
    <name type="scientific">Opisthorchis viverrini</name>
    <name type="common">Southeast Asian liver fluke</name>
    <dbReference type="NCBI Taxonomy" id="6198"/>
    <lineage>
        <taxon>Eukaryota</taxon>
        <taxon>Metazoa</taxon>
        <taxon>Spiralia</taxon>
        <taxon>Lophotrochozoa</taxon>
        <taxon>Platyhelminthes</taxon>
        <taxon>Trematoda</taxon>
        <taxon>Digenea</taxon>
        <taxon>Opisthorchiida</taxon>
        <taxon>Opisthorchiata</taxon>
        <taxon>Opisthorchiidae</taxon>
        <taxon>Opisthorchis</taxon>
    </lineage>
</organism>
<dbReference type="GO" id="GO:0016787">
    <property type="term" value="F:hydrolase activity"/>
    <property type="evidence" value="ECO:0007669"/>
    <property type="project" value="UniProtKB-KW"/>
</dbReference>
<dbReference type="Gene3D" id="3.40.50.10880">
    <property type="entry name" value="Uncharacterised protein PF01937, DUF89, domain 3"/>
    <property type="match status" value="1"/>
</dbReference>
<dbReference type="RefSeq" id="XP_009165901.1">
    <property type="nucleotide sequence ID" value="XM_009167637.1"/>
</dbReference>
<keyword evidence="18" id="KW-0944">Nitration</keyword>
<feature type="domain" description="Damage-control phosphatase ARMT1-like metal-binding" evidence="25">
    <location>
        <begin position="542"/>
        <end position="841"/>
    </location>
</feature>
<dbReference type="STRING" id="6198.A0A075AHS3"/>
<dbReference type="Pfam" id="PF01937">
    <property type="entry name" value="ARMT1-like_dom"/>
    <property type="match status" value="1"/>
</dbReference>
<dbReference type="InterPro" id="IPR035073">
    <property type="entry name" value="At2g17340_3_helix_bundle"/>
</dbReference>
<evidence type="ECO:0000256" key="7">
    <source>
        <dbReference type="ARBA" id="ARBA00012102"/>
    </source>
</evidence>
<dbReference type="CDD" id="cd24123">
    <property type="entry name" value="ASKHA_NBD_PanK-II_Pank4"/>
    <property type="match status" value="1"/>
</dbReference>
<evidence type="ECO:0000256" key="19">
    <source>
        <dbReference type="ARBA" id="ARBA00023211"/>
    </source>
</evidence>
<keyword evidence="13" id="KW-0547">Nucleotide-binding</keyword>
<evidence type="ECO:0000256" key="22">
    <source>
        <dbReference type="ARBA" id="ARBA00046055"/>
    </source>
</evidence>
<comment type="function">
    <text evidence="22">Phosphatase which shows a preference for 4'-phosphopantetheine and its oxidatively damaged forms (sulfonate or S-sulfonate), providing strong indirect evidence that the phosphatase activity pre-empts damage in the coenzyme A (CoA) pathway. Hydrolyzing excess 4'-phosphopantetheine could constitute a directed overflow mechanism to prevent its oxidation to the S-sulfonate, sulfonate, or other forms. Hydrolyzing 4'-phosphopantetheine sulfonate or S-sulfonate would forestall their conversion to inactive forms of CoA and acyl carrier protein. May play a role in the physiological regulation of CoA intracellular levels.</text>
</comment>
<evidence type="ECO:0000256" key="4">
    <source>
        <dbReference type="ARBA" id="ARBA00004496"/>
    </source>
</evidence>
<keyword evidence="27" id="KW-1185">Reference proteome</keyword>
<evidence type="ECO:0000256" key="9">
    <source>
        <dbReference type="ARBA" id="ARBA00022490"/>
    </source>
</evidence>
<evidence type="ECO:0000256" key="12">
    <source>
        <dbReference type="ARBA" id="ARBA00022723"/>
    </source>
</evidence>
<keyword evidence="15" id="KW-0378">Hydrolase</keyword>
<dbReference type="InterPro" id="IPR002791">
    <property type="entry name" value="ARMT1-like_metal-bd"/>
</dbReference>
<evidence type="ECO:0000256" key="24">
    <source>
        <dbReference type="SAM" id="MobiDB-lite"/>
    </source>
</evidence>
<sequence>MISPGDGYRDGRQSFPQKVSRIPFALDIGGSLAKLVYERTFRYNCPFPCRKTDTPSEDGVPSFPFYDYREREHEGRKMCFVKFETSCINECLAFIRSNILDIDSGVGAARDCTRTLLRFKVTGGGAYRFRDLIVRELGVEFDKEDEMECLIRGCVFMLRNIPDELFRYDKHAIPAHVFVSDALVDTFPFLLVNIGSGVSILKVESPVSYSRLGGSSIGGGTFWGLGTALSGGKYTFDELLELAVAGDHRKVDMLVRDIYGGDYALLGLPGDAIASSFGLAARSPDNPRCSADILKSLLIAVSNNIGQLACLYAKQHNLTRILFGGFFIRGHGLTMELITFAVNFWSAGAHRALFLRHEGYLGAIGAFIKAANDSDESKTVWSENYVAGSREAVGKFRIRCRENSLTLIDDGQLGPPSPAHLNTNFESPSHRNFDLPEIPESEFNGLSIEVNEDDGSGKAERKTRIRHSLSLRRIPMDSSYLELDRVLGHSLEPLPLLEHPTRYTPDTWDLTQDEEARTYWLACLERGVERHRVKAEESQCETMPDASERSHQYADRYIGYLHELGKNPSSSGALTVRSLLSAQQHFLREFGFGDPFCIQKKLENHSALQEFPSFLKQLSQLSWADRQMSLVRALLGGNVFDWGAEETVKFFREARTDKFGVPNMEVTLSKIPPRPWLVDDYDKWIEAIRSDKQAYRCVLIFCDNSGPDVILGVLPLALEFISRGSKVILAANSAPAINDVTFEELEILLRLIAAHEPSVARALDTKHLLVTENGQIGPCLDLRLTASTLVQLIKREQVDLIVIEGMGRAVHTNLYARFRVDSLKVAVIKNAWLARRLGGELYGVLFKFERGSENQLSTETRENTPTLNQRPDTIFTDQAGDTI</sequence>
<comment type="catalytic activity">
    <reaction evidence="1">
        <text>(R)-pantothenate + ATP = (R)-4'-phosphopantothenate + ADP + H(+)</text>
        <dbReference type="Rhea" id="RHEA:16373"/>
        <dbReference type="ChEBI" id="CHEBI:10986"/>
        <dbReference type="ChEBI" id="CHEBI:15378"/>
        <dbReference type="ChEBI" id="CHEBI:29032"/>
        <dbReference type="ChEBI" id="CHEBI:30616"/>
        <dbReference type="ChEBI" id="CHEBI:456216"/>
        <dbReference type="EC" id="2.7.1.33"/>
    </reaction>
</comment>
<keyword evidence="11" id="KW-0808">Transferase</keyword>
<keyword evidence="17" id="KW-0173">Coenzyme A biosynthesis</keyword>
<evidence type="ECO:0000313" key="27">
    <source>
        <dbReference type="Proteomes" id="UP000054324"/>
    </source>
</evidence>
<dbReference type="InterPro" id="IPR043129">
    <property type="entry name" value="ATPase_NBD"/>
</dbReference>
<dbReference type="FunFam" id="3.30.420.40:FF:000025">
    <property type="entry name" value="pantothenate kinase 2, mitochondrial"/>
    <property type="match status" value="1"/>
</dbReference>
<dbReference type="Gene3D" id="1.20.1700.10">
    <property type="entry name" value="AF1104-like"/>
    <property type="match status" value="1"/>
</dbReference>
<dbReference type="PANTHER" id="PTHR12280:SF20">
    <property type="entry name" value="4'-PHOSPHOPANTETHEINE PHOSPHATASE"/>
    <property type="match status" value="1"/>
</dbReference>
<dbReference type="GeneID" id="20317405"/>
<evidence type="ECO:0000256" key="23">
    <source>
        <dbReference type="ARBA" id="ARBA00060870"/>
    </source>
</evidence>
<evidence type="ECO:0000256" key="3">
    <source>
        <dbReference type="ARBA" id="ARBA00001967"/>
    </source>
</evidence>
<comment type="cofactor">
    <cofactor evidence="2">
        <name>Mn(2+)</name>
        <dbReference type="ChEBI" id="CHEBI:29035"/>
    </cofactor>
</comment>
<evidence type="ECO:0000256" key="13">
    <source>
        <dbReference type="ARBA" id="ARBA00022741"/>
    </source>
</evidence>
<dbReference type="PANTHER" id="PTHR12280">
    <property type="entry name" value="PANTOTHENATE KINASE"/>
    <property type="match status" value="1"/>
</dbReference>
<dbReference type="AlphaFoldDB" id="A0A075AHS3"/>
<keyword evidence="12" id="KW-0479">Metal-binding</keyword>
<evidence type="ECO:0000256" key="15">
    <source>
        <dbReference type="ARBA" id="ARBA00022801"/>
    </source>
</evidence>
<dbReference type="CTD" id="20317405"/>
<evidence type="ECO:0000256" key="21">
    <source>
        <dbReference type="ARBA" id="ARBA00032948"/>
    </source>
</evidence>
<comment type="similarity">
    <text evidence="23">Belongs to the type II pantothenate kinase family.</text>
</comment>
<dbReference type="Gene3D" id="3.30.420.510">
    <property type="match status" value="1"/>
</dbReference>
<keyword evidence="10" id="KW-0533">Nickel</keyword>
<accession>A0A075AHS3</accession>
<evidence type="ECO:0000256" key="2">
    <source>
        <dbReference type="ARBA" id="ARBA00001936"/>
    </source>
</evidence>
<evidence type="ECO:0000256" key="11">
    <source>
        <dbReference type="ARBA" id="ARBA00022679"/>
    </source>
</evidence>
<evidence type="ECO:0000256" key="5">
    <source>
        <dbReference type="ARBA" id="ARBA00005225"/>
    </source>
</evidence>
<keyword evidence="16" id="KW-0067">ATP-binding</keyword>
<dbReference type="GO" id="GO:0004594">
    <property type="term" value="F:pantothenate kinase activity"/>
    <property type="evidence" value="ECO:0007669"/>
    <property type="project" value="UniProtKB-EC"/>
</dbReference>
<evidence type="ECO:0000256" key="20">
    <source>
        <dbReference type="ARBA" id="ARBA00029347"/>
    </source>
</evidence>
<dbReference type="GO" id="GO:0046872">
    <property type="term" value="F:metal ion binding"/>
    <property type="evidence" value="ECO:0007669"/>
    <property type="project" value="UniProtKB-KW"/>
</dbReference>
<comment type="pathway">
    <text evidence="5">Cofactor biosynthesis; coenzyme A biosynthesis; CoA from (R)-pantothenate: step 1/5.</text>
</comment>
<feature type="region of interest" description="Disordered" evidence="24">
    <location>
        <begin position="855"/>
        <end position="883"/>
    </location>
</feature>
<dbReference type="NCBIfam" id="TIGR00555">
    <property type="entry name" value="panK_eukar"/>
    <property type="match status" value="1"/>
</dbReference>
<dbReference type="InterPro" id="IPR036075">
    <property type="entry name" value="ARMT-1-like_metal-bd_sf"/>
</dbReference>
<dbReference type="EC" id="2.7.1.33" evidence="7"/>
<comment type="catalytic activity">
    <reaction evidence="20">
        <text>(R)-4'-phospho-S-sulfopantetheine + H2O = (R)-S-sulfopantetheine + phosphate</text>
        <dbReference type="Rhea" id="RHEA:68340"/>
        <dbReference type="ChEBI" id="CHEBI:15377"/>
        <dbReference type="ChEBI" id="CHEBI:43474"/>
        <dbReference type="ChEBI" id="CHEBI:177302"/>
        <dbReference type="ChEBI" id="CHEBI:177303"/>
    </reaction>
    <physiologicalReaction direction="left-to-right" evidence="20">
        <dbReference type="Rhea" id="RHEA:68341"/>
    </physiologicalReaction>
</comment>
<proteinExistence type="inferred from homology"/>
<reference evidence="26 27" key="1">
    <citation type="submission" date="2013-11" db="EMBL/GenBank/DDBJ databases">
        <title>Opisthorchis viverrini - life in the bile duct.</title>
        <authorList>
            <person name="Young N.D."/>
            <person name="Nagarajan N."/>
            <person name="Lin S.J."/>
            <person name="Korhonen P.K."/>
            <person name="Jex A.R."/>
            <person name="Hall R.S."/>
            <person name="Safavi-Hemami H."/>
            <person name="Kaewkong W."/>
            <person name="Bertrand D."/>
            <person name="Gao S."/>
            <person name="Seet Q."/>
            <person name="Wongkham S."/>
            <person name="Teh B.T."/>
            <person name="Wongkham C."/>
            <person name="Intapan P.M."/>
            <person name="Maleewong W."/>
            <person name="Yang X."/>
            <person name="Hu M."/>
            <person name="Wang Z."/>
            <person name="Hofmann A."/>
            <person name="Sternberg P.W."/>
            <person name="Tan P."/>
            <person name="Wang J."/>
            <person name="Gasser R.B."/>
        </authorList>
    </citation>
    <scope>NUCLEOTIDE SEQUENCE [LARGE SCALE GENOMIC DNA]</scope>
</reference>
<evidence type="ECO:0000256" key="1">
    <source>
        <dbReference type="ARBA" id="ARBA00001206"/>
    </source>
</evidence>
<evidence type="ECO:0000256" key="16">
    <source>
        <dbReference type="ARBA" id="ARBA00022840"/>
    </source>
</evidence>
<comment type="subcellular location">
    <subcellularLocation>
        <location evidence="4">Cytoplasm</location>
    </subcellularLocation>
</comment>
<dbReference type="Proteomes" id="UP000054324">
    <property type="component" value="Unassembled WGS sequence"/>
</dbReference>
<dbReference type="SUPFAM" id="SSF53067">
    <property type="entry name" value="Actin-like ATPase domain"/>
    <property type="match status" value="2"/>
</dbReference>